<dbReference type="PATRIC" id="fig|1237149.3.peg.1845"/>
<dbReference type="STRING" id="1237149.C900_01890"/>
<dbReference type="OrthoDB" id="9768177at2"/>
<evidence type="ECO:0000313" key="11">
    <source>
        <dbReference type="Proteomes" id="UP000011135"/>
    </source>
</evidence>
<dbReference type="Proteomes" id="UP000011135">
    <property type="component" value="Unassembled WGS sequence"/>
</dbReference>
<evidence type="ECO:0000256" key="8">
    <source>
        <dbReference type="SAM" id="SignalP"/>
    </source>
</evidence>
<dbReference type="InterPro" id="IPR023996">
    <property type="entry name" value="TonB-dep_OMP_SusC/RagA"/>
</dbReference>
<dbReference type="Pfam" id="PF07715">
    <property type="entry name" value="Plug"/>
    <property type="match status" value="1"/>
</dbReference>
<dbReference type="AlphaFoldDB" id="L8JVC6"/>
<sequence length="1023" mass="111543">MLKKLLTLMVIGTLFFVEARSQAVVTGTVTDASENEPLPGVTVLIAGTGNGTITDAGGNYKIEVRGGQQLYFSFVGYESQTIPVDNRSVIDVQLTPDITQLSEVVITALGVEREKKALGYSMTEVDGEEVSTVKETNVINSLAGRVAGVVVSPNTFGPGSSTRVILRGNNSLTGNNQPLYVVDGIPMDNAGFGSSNSNTASEYSRADYGNGIADINPDDIASISVLKGPNAAALYGSRASNGVILITTKKGKAGKGLGVSFSSNVTFEDPLVLPELQDAYGQGSQGNVELTTGSSWGARLDGSNRPYFTGENKPYASQPDNVKDFFRTGSTAINTLSLTGGGENANILFSYTNVQANSILPNSEISKHNFNLRGFMNLTDKLSFDSKITYANVEGQNRPSLGTEGVVANIYSIPRNIDFDDLKDFQNEVDLSVRSYTDGGANPYWVLNHDRNDDVRNRVFGFFKVDYQFTDNFSAFARVGGDFTDQKIETVNQYGHWFYGSGRFNYGTSKSKEINADFLLSYNKNLGDITVSANFGGNHRYEEDESYSIFGEGFKIPTQSTLPSATTLIPQYSFLRPKEVNSLYGSAQLAFREIIYLDLTARNDWSSTLPEANRSFFYPSASLSVLVNEFIDSGQRILNFTKIRASWAQVGNDTDPFQLTNTYNLDQNGYLGRTTLSKPDTRFDADIKPEQVSTIEFGLEWKMFGNRLFGDFTYYDITSQDLIWAVPVSQSTGYSFFNTNVGKITNSGVEILIGGIPVRTPDFSWEVSANIAHNKNKLEELIEDLDNYTFSTTNGGSVTVRATAGGGYGDIYGTTYMTAPNGKIVVNADGVPVASSEHVYLGNYQPDWIGGVTNAFSYKNLSLKLLIDARIGGEVYSGADAGLDASGASKRTLQYREDGVVLDAMVNTGTAEEPVYVENTTSVSAQRYFGGLTGIASNYVYDQTNIRMREASLIYRLPASLLSKTFIKTASIGLVGRNLFFLTKKIDNFDPESSYSTTSFGQGVLFYNLPTTRSYGFSVKIDF</sequence>
<accession>L8JVC6</accession>
<evidence type="ECO:0000259" key="9">
    <source>
        <dbReference type="Pfam" id="PF07715"/>
    </source>
</evidence>
<evidence type="ECO:0000313" key="10">
    <source>
        <dbReference type="EMBL" id="ELR72148.1"/>
    </source>
</evidence>
<comment type="similarity">
    <text evidence="7">Belongs to the TonB-dependent receptor family.</text>
</comment>
<dbReference type="SUPFAM" id="SSF56935">
    <property type="entry name" value="Porins"/>
    <property type="match status" value="1"/>
</dbReference>
<organism evidence="10 11">
    <name type="scientific">Fulvivirga imtechensis AK7</name>
    <dbReference type="NCBI Taxonomy" id="1237149"/>
    <lineage>
        <taxon>Bacteria</taxon>
        <taxon>Pseudomonadati</taxon>
        <taxon>Bacteroidota</taxon>
        <taxon>Cytophagia</taxon>
        <taxon>Cytophagales</taxon>
        <taxon>Fulvivirgaceae</taxon>
        <taxon>Fulvivirga</taxon>
    </lineage>
</organism>
<protein>
    <submittedName>
        <fullName evidence="10">TonB-dependent receptor</fullName>
    </submittedName>
</protein>
<evidence type="ECO:0000256" key="6">
    <source>
        <dbReference type="ARBA" id="ARBA00023237"/>
    </source>
</evidence>
<dbReference type="Gene3D" id="2.60.40.1120">
    <property type="entry name" value="Carboxypeptidase-like, regulatory domain"/>
    <property type="match status" value="1"/>
</dbReference>
<dbReference type="PROSITE" id="PS52016">
    <property type="entry name" value="TONB_DEPENDENT_REC_3"/>
    <property type="match status" value="1"/>
</dbReference>
<dbReference type="InterPro" id="IPR008969">
    <property type="entry name" value="CarboxyPept-like_regulatory"/>
</dbReference>
<dbReference type="Gene3D" id="2.170.130.10">
    <property type="entry name" value="TonB-dependent receptor, plug domain"/>
    <property type="match status" value="1"/>
</dbReference>
<dbReference type="GO" id="GO:0009279">
    <property type="term" value="C:cell outer membrane"/>
    <property type="evidence" value="ECO:0007669"/>
    <property type="project" value="UniProtKB-SubCell"/>
</dbReference>
<name>L8JVC6_9BACT</name>
<evidence type="ECO:0000256" key="5">
    <source>
        <dbReference type="ARBA" id="ARBA00023136"/>
    </source>
</evidence>
<keyword evidence="10" id="KW-0675">Receptor</keyword>
<keyword evidence="4 7" id="KW-0812">Transmembrane</keyword>
<dbReference type="NCBIfam" id="TIGR04056">
    <property type="entry name" value="OMP_RagA_SusC"/>
    <property type="match status" value="1"/>
</dbReference>
<dbReference type="RefSeq" id="WP_009579334.1">
    <property type="nucleotide sequence ID" value="NZ_AMZN01000027.1"/>
</dbReference>
<dbReference type="InterPro" id="IPR036942">
    <property type="entry name" value="Beta-barrel_TonB_sf"/>
</dbReference>
<dbReference type="NCBIfam" id="TIGR04057">
    <property type="entry name" value="SusC_RagA_signa"/>
    <property type="match status" value="1"/>
</dbReference>
<gene>
    <name evidence="10" type="ORF">C900_01890</name>
</gene>
<feature type="domain" description="TonB-dependent receptor plug" evidence="9">
    <location>
        <begin position="116"/>
        <end position="243"/>
    </location>
</feature>
<evidence type="ECO:0000256" key="7">
    <source>
        <dbReference type="PROSITE-ProRule" id="PRU01360"/>
    </source>
</evidence>
<evidence type="ECO:0000256" key="4">
    <source>
        <dbReference type="ARBA" id="ARBA00022692"/>
    </source>
</evidence>
<evidence type="ECO:0000256" key="2">
    <source>
        <dbReference type="ARBA" id="ARBA00022448"/>
    </source>
</evidence>
<evidence type="ECO:0000256" key="1">
    <source>
        <dbReference type="ARBA" id="ARBA00004571"/>
    </source>
</evidence>
<dbReference type="InterPro" id="IPR037066">
    <property type="entry name" value="Plug_dom_sf"/>
</dbReference>
<reference evidence="10 11" key="1">
    <citation type="submission" date="2012-12" db="EMBL/GenBank/DDBJ databases">
        <title>Genome assembly of Fulvivirga imtechensis AK7.</title>
        <authorList>
            <person name="Nupur N."/>
            <person name="Khatri I."/>
            <person name="Kumar R."/>
            <person name="Subramanian S."/>
            <person name="Pinnaka A."/>
        </authorList>
    </citation>
    <scope>NUCLEOTIDE SEQUENCE [LARGE SCALE GENOMIC DNA]</scope>
    <source>
        <strain evidence="10 11">AK7</strain>
    </source>
</reference>
<proteinExistence type="inferred from homology"/>
<keyword evidence="8" id="KW-0732">Signal</keyword>
<keyword evidence="6 7" id="KW-0998">Cell outer membrane</keyword>
<dbReference type="InterPro" id="IPR039426">
    <property type="entry name" value="TonB-dep_rcpt-like"/>
</dbReference>
<keyword evidence="3 7" id="KW-1134">Transmembrane beta strand</keyword>
<comment type="subcellular location">
    <subcellularLocation>
        <location evidence="1 7">Cell outer membrane</location>
        <topology evidence="1 7">Multi-pass membrane protein</topology>
    </subcellularLocation>
</comment>
<dbReference type="InterPro" id="IPR023997">
    <property type="entry name" value="TonB-dep_OMP_SusC/RagA_CS"/>
</dbReference>
<keyword evidence="11" id="KW-1185">Reference proteome</keyword>
<comment type="caution">
    <text evidence="10">The sequence shown here is derived from an EMBL/GenBank/DDBJ whole genome shotgun (WGS) entry which is preliminary data.</text>
</comment>
<dbReference type="InterPro" id="IPR012910">
    <property type="entry name" value="Plug_dom"/>
</dbReference>
<dbReference type="EMBL" id="AMZN01000027">
    <property type="protein sequence ID" value="ELR72148.1"/>
    <property type="molecule type" value="Genomic_DNA"/>
</dbReference>
<keyword evidence="2 7" id="KW-0813">Transport</keyword>
<feature type="signal peptide" evidence="8">
    <location>
        <begin position="1"/>
        <end position="19"/>
    </location>
</feature>
<evidence type="ECO:0000256" key="3">
    <source>
        <dbReference type="ARBA" id="ARBA00022452"/>
    </source>
</evidence>
<feature type="chain" id="PRO_5003993443" evidence="8">
    <location>
        <begin position="20"/>
        <end position="1023"/>
    </location>
</feature>
<dbReference type="Gene3D" id="2.40.170.20">
    <property type="entry name" value="TonB-dependent receptor, beta-barrel domain"/>
    <property type="match status" value="1"/>
</dbReference>
<dbReference type="SUPFAM" id="SSF49464">
    <property type="entry name" value="Carboxypeptidase regulatory domain-like"/>
    <property type="match status" value="1"/>
</dbReference>
<keyword evidence="5 7" id="KW-0472">Membrane</keyword>
<dbReference type="Pfam" id="PF13715">
    <property type="entry name" value="CarbopepD_reg_2"/>
    <property type="match status" value="1"/>
</dbReference>
<dbReference type="eggNOG" id="COG4771">
    <property type="taxonomic scope" value="Bacteria"/>
</dbReference>